<reference evidence="2 3" key="1">
    <citation type="submission" date="2021-04" db="EMBL/GenBank/DDBJ databases">
        <title>Complete genome sequence of a novel Streptococcus species.</title>
        <authorList>
            <person name="Teng J.L.L."/>
        </authorList>
    </citation>
    <scope>NUCLEOTIDE SEQUENCE [LARGE SCALE GENOMIC DNA]</scope>
    <source>
        <strain evidence="2 3">HKU75</strain>
    </source>
</reference>
<name>A0ABX7YI62_9STRE</name>
<feature type="transmembrane region" description="Helical" evidence="1">
    <location>
        <begin position="12"/>
        <end position="30"/>
    </location>
</feature>
<keyword evidence="1" id="KW-0472">Membrane</keyword>
<evidence type="ECO:0000313" key="2">
    <source>
        <dbReference type="EMBL" id="QUE53471.1"/>
    </source>
</evidence>
<gene>
    <name evidence="2" type="ORF">INT76_06200</name>
</gene>
<dbReference type="RefSeq" id="WP_212569659.1">
    <property type="nucleotide sequence ID" value="NZ_CP073084.1"/>
</dbReference>
<accession>A0ABX7YI62</accession>
<evidence type="ECO:0000256" key="1">
    <source>
        <dbReference type="SAM" id="Phobius"/>
    </source>
</evidence>
<dbReference type="NCBIfam" id="NF041014">
    <property type="entry name" value="pilin_ComGG_2"/>
    <property type="match status" value="1"/>
</dbReference>
<evidence type="ECO:0008006" key="4">
    <source>
        <dbReference type="Google" id="ProtNLM"/>
    </source>
</evidence>
<keyword evidence="1" id="KW-1133">Transmembrane helix</keyword>
<sequence length="139" mass="15993">MILQKRVRAGVLLYALLMLAIFSLFLQFYINRQLAESRSFFAQKEGTKAYLMADLTMDQLDRDWAKQAAADKQAFQTTSPSLQKQESAANLLEIPKEGEQGFTEGLVHYRMQGSQVDIDVQLSDGHTFSYRFYRPQTRD</sequence>
<proteinExistence type="predicted"/>
<protein>
    <recommendedName>
        <fullName evidence="4">Competence protein ComGG</fullName>
    </recommendedName>
</protein>
<keyword evidence="1" id="KW-0812">Transmembrane</keyword>
<organism evidence="2 3">
    <name type="scientific">Streptococcus oriscaviae</name>
    <dbReference type="NCBI Taxonomy" id="2781599"/>
    <lineage>
        <taxon>Bacteria</taxon>
        <taxon>Bacillati</taxon>
        <taxon>Bacillota</taxon>
        <taxon>Bacilli</taxon>
        <taxon>Lactobacillales</taxon>
        <taxon>Streptococcaceae</taxon>
        <taxon>Streptococcus</taxon>
    </lineage>
</organism>
<dbReference type="EMBL" id="CP073084">
    <property type="protein sequence ID" value="QUE53471.1"/>
    <property type="molecule type" value="Genomic_DNA"/>
</dbReference>
<dbReference type="InterPro" id="IPR047665">
    <property type="entry name" value="ComGG_streptococcus-type"/>
</dbReference>
<evidence type="ECO:0000313" key="3">
    <source>
        <dbReference type="Proteomes" id="UP000677616"/>
    </source>
</evidence>
<keyword evidence="3" id="KW-1185">Reference proteome</keyword>
<dbReference type="Proteomes" id="UP000677616">
    <property type="component" value="Chromosome"/>
</dbReference>